<evidence type="ECO:0000313" key="5">
    <source>
        <dbReference type="EMBL" id="TVY10945.1"/>
    </source>
</evidence>
<dbReference type="PANTHER" id="PTHR30363:SF44">
    <property type="entry name" value="AGA OPERON TRANSCRIPTIONAL REPRESSOR-RELATED"/>
    <property type="match status" value="1"/>
</dbReference>
<evidence type="ECO:0000256" key="3">
    <source>
        <dbReference type="ARBA" id="ARBA00023163"/>
    </source>
</evidence>
<dbReference type="InterPro" id="IPR036388">
    <property type="entry name" value="WH-like_DNA-bd_sf"/>
</dbReference>
<feature type="domain" description="HTH deoR-type" evidence="4">
    <location>
        <begin position="5"/>
        <end position="60"/>
    </location>
</feature>
<dbReference type="InterPro" id="IPR050313">
    <property type="entry name" value="Carb_Metab_HTH_regulators"/>
</dbReference>
<dbReference type="SUPFAM" id="SSF100950">
    <property type="entry name" value="NagB/RpiA/CoA transferase-like"/>
    <property type="match status" value="1"/>
</dbReference>
<reference evidence="5 6" key="1">
    <citation type="submission" date="2019-07" db="EMBL/GenBank/DDBJ databases">
        <authorList>
            <person name="Kim J."/>
        </authorList>
    </citation>
    <scope>NUCLEOTIDE SEQUENCE [LARGE SCALE GENOMIC DNA]</scope>
    <source>
        <strain evidence="5 6">JC52</strain>
    </source>
</reference>
<dbReference type="InterPro" id="IPR014036">
    <property type="entry name" value="DeoR-like_C"/>
</dbReference>
<evidence type="ECO:0000256" key="2">
    <source>
        <dbReference type="ARBA" id="ARBA00023125"/>
    </source>
</evidence>
<dbReference type="GO" id="GO:0003677">
    <property type="term" value="F:DNA binding"/>
    <property type="evidence" value="ECO:0007669"/>
    <property type="project" value="UniProtKB-KW"/>
</dbReference>
<gene>
    <name evidence="5" type="ORF">FPZ49_05575</name>
</gene>
<dbReference type="EMBL" id="VNJI01000005">
    <property type="protein sequence ID" value="TVY10945.1"/>
    <property type="molecule type" value="Genomic_DNA"/>
</dbReference>
<dbReference type="SUPFAM" id="SSF46785">
    <property type="entry name" value="Winged helix' DNA-binding domain"/>
    <property type="match status" value="1"/>
</dbReference>
<dbReference type="Gene3D" id="1.10.10.10">
    <property type="entry name" value="Winged helix-like DNA-binding domain superfamily/Winged helix DNA-binding domain"/>
    <property type="match status" value="1"/>
</dbReference>
<dbReference type="SMART" id="SM00420">
    <property type="entry name" value="HTH_DEOR"/>
    <property type="match status" value="1"/>
</dbReference>
<keyword evidence="3" id="KW-0804">Transcription</keyword>
<dbReference type="OrthoDB" id="9797223at2"/>
<evidence type="ECO:0000313" key="6">
    <source>
        <dbReference type="Proteomes" id="UP000317036"/>
    </source>
</evidence>
<dbReference type="Pfam" id="PF00455">
    <property type="entry name" value="DeoRC"/>
    <property type="match status" value="1"/>
</dbReference>
<dbReference type="Pfam" id="PF08220">
    <property type="entry name" value="HTH_DeoR"/>
    <property type="match status" value="1"/>
</dbReference>
<comment type="caution">
    <text evidence="5">The sequence shown here is derived from an EMBL/GenBank/DDBJ whole genome shotgun (WGS) entry which is preliminary data.</text>
</comment>
<dbReference type="AlphaFoldDB" id="A0A559KFN9"/>
<evidence type="ECO:0000259" key="4">
    <source>
        <dbReference type="PROSITE" id="PS51000"/>
    </source>
</evidence>
<protein>
    <submittedName>
        <fullName evidence="5">DeoR/GlpR transcriptional regulator</fullName>
    </submittedName>
</protein>
<dbReference type="PANTHER" id="PTHR30363">
    <property type="entry name" value="HTH-TYPE TRANSCRIPTIONAL REGULATOR SRLR-RELATED"/>
    <property type="match status" value="1"/>
</dbReference>
<dbReference type="PROSITE" id="PS00894">
    <property type="entry name" value="HTH_DEOR_1"/>
    <property type="match status" value="1"/>
</dbReference>
<dbReference type="SMART" id="SM01134">
    <property type="entry name" value="DeoRC"/>
    <property type="match status" value="1"/>
</dbReference>
<keyword evidence="2" id="KW-0238">DNA-binding</keyword>
<proteinExistence type="predicted"/>
<dbReference type="InterPro" id="IPR001034">
    <property type="entry name" value="DeoR_HTH"/>
</dbReference>
<dbReference type="RefSeq" id="WP_144844362.1">
    <property type="nucleotide sequence ID" value="NZ_VNJI01000005.1"/>
</dbReference>
<dbReference type="PRINTS" id="PR00037">
    <property type="entry name" value="HTHLACR"/>
</dbReference>
<dbReference type="Proteomes" id="UP000317036">
    <property type="component" value="Unassembled WGS sequence"/>
</dbReference>
<sequence length="259" mass="28827">MSLTFEHRKKIIVDLLMKEEKVQVHSLSAELHVSAETIRRDLDRLENEGVLRKVYGGAVRARMESVEPSFAHRSKTFAEEKAAIGKLAASLIEQGDTILIDNGTTTLEIVRHLQDRPDVTLLTHSVPVLQLAMTTFKGRILFIGGEVDVETGSATGTIAESLLDQFKVHKSFISVGGISLIDGISDYDLKEARISRKMIERSVETIVLADHSKFGKTTFAAIAPLHKVSMIITDRKCPEEWTQHLQASDIELLIADREE</sequence>
<evidence type="ECO:0000256" key="1">
    <source>
        <dbReference type="ARBA" id="ARBA00023015"/>
    </source>
</evidence>
<dbReference type="PROSITE" id="PS51000">
    <property type="entry name" value="HTH_DEOR_2"/>
    <property type="match status" value="1"/>
</dbReference>
<dbReference type="InterPro" id="IPR036390">
    <property type="entry name" value="WH_DNA-bd_sf"/>
</dbReference>
<accession>A0A559KFN9</accession>
<keyword evidence="1" id="KW-0805">Transcription regulation</keyword>
<keyword evidence="6" id="KW-1185">Reference proteome</keyword>
<name>A0A559KFN9_9BACL</name>
<dbReference type="GO" id="GO:0003700">
    <property type="term" value="F:DNA-binding transcription factor activity"/>
    <property type="evidence" value="ECO:0007669"/>
    <property type="project" value="InterPro"/>
</dbReference>
<dbReference type="InterPro" id="IPR037171">
    <property type="entry name" value="NagB/RpiA_transferase-like"/>
</dbReference>
<organism evidence="5 6">
    <name type="scientific">Paenibacillus cremeus</name>
    <dbReference type="NCBI Taxonomy" id="2163881"/>
    <lineage>
        <taxon>Bacteria</taxon>
        <taxon>Bacillati</taxon>
        <taxon>Bacillota</taxon>
        <taxon>Bacilli</taxon>
        <taxon>Bacillales</taxon>
        <taxon>Paenibacillaceae</taxon>
        <taxon>Paenibacillus</taxon>
    </lineage>
</organism>
<dbReference type="InterPro" id="IPR018356">
    <property type="entry name" value="Tscrpt_reg_HTH_DeoR_CS"/>
</dbReference>